<keyword evidence="2" id="KW-1185">Reference proteome</keyword>
<dbReference type="AlphaFoldDB" id="A0A9N9BR43"/>
<protein>
    <submittedName>
        <fullName evidence="1">14595_t:CDS:1</fullName>
    </submittedName>
</protein>
<feature type="non-terminal residue" evidence="1">
    <location>
        <position position="1"/>
    </location>
</feature>
<dbReference type="EMBL" id="CAJVPP010001820">
    <property type="protein sequence ID" value="CAG8574400.1"/>
    <property type="molecule type" value="Genomic_DNA"/>
</dbReference>
<accession>A0A9N9BR43</accession>
<reference evidence="1" key="1">
    <citation type="submission" date="2021-06" db="EMBL/GenBank/DDBJ databases">
        <authorList>
            <person name="Kallberg Y."/>
            <person name="Tangrot J."/>
            <person name="Rosling A."/>
        </authorList>
    </citation>
    <scope>NUCLEOTIDE SEQUENCE</scope>
    <source>
        <strain evidence="1">87-6 pot B 2015</strain>
    </source>
</reference>
<name>A0A9N9BR43_FUNMO</name>
<sequence>MDILFDFYILQSNSYELLLAVNIYKDNKNIKRYVEFDITKIFLKKLKVRHLRDYIYKEQSISTKEDIIQKLHEEEMQFNKPFSTYFQVELDKLYDEDYESLQQRNSLINVKLSDVMLTVKHIIRDDYNLATYSRWLTKVIAKAILGYKKIKLEELLNSANFSYGFSKEAEIILPKDIKLCKLQYWYLVTKTNKNKNMNEIGESLHCYTKLDFLKNEDIKNEKYMDFQIKYTNIEILEAMIIDQDSFNDKYEKISESIKDVPIDNWALLFLTNAESNENLIIKSQFASANEKIFINSAPSKILSFTDNQRHDINLKCSFSNLDDMKTKLDISENTFKKLKHDNRIIF</sequence>
<evidence type="ECO:0000313" key="2">
    <source>
        <dbReference type="Proteomes" id="UP000789375"/>
    </source>
</evidence>
<organism evidence="1 2">
    <name type="scientific">Funneliformis mosseae</name>
    <name type="common">Endomycorrhizal fungus</name>
    <name type="synonym">Glomus mosseae</name>
    <dbReference type="NCBI Taxonomy" id="27381"/>
    <lineage>
        <taxon>Eukaryota</taxon>
        <taxon>Fungi</taxon>
        <taxon>Fungi incertae sedis</taxon>
        <taxon>Mucoromycota</taxon>
        <taxon>Glomeromycotina</taxon>
        <taxon>Glomeromycetes</taxon>
        <taxon>Glomerales</taxon>
        <taxon>Glomeraceae</taxon>
        <taxon>Funneliformis</taxon>
    </lineage>
</organism>
<dbReference type="Proteomes" id="UP000789375">
    <property type="component" value="Unassembled WGS sequence"/>
</dbReference>
<evidence type="ECO:0000313" key="1">
    <source>
        <dbReference type="EMBL" id="CAG8574400.1"/>
    </source>
</evidence>
<comment type="caution">
    <text evidence="1">The sequence shown here is derived from an EMBL/GenBank/DDBJ whole genome shotgun (WGS) entry which is preliminary data.</text>
</comment>
<proteinExistence type="predicted"/>
<gene>
    <name evidence="1" type="ORF">FMOSSE_LOCUS7622</name>
</gene>